<proteinExistence type="predicted"/>
<dbReference type="Pfam" id="PF03374">
    <property type="entry name" value="ANT"/>
    <property type="match status" value="1"/>
</dbReference>
<dbReference type="SMART" id="SM01040">
    <property type="entry name" value="Bro-N"/>
    <property type="match status" value="1"/>
</dbReference>
<dbReference type="Proteomes" id="UP000051955">
    <property type="component" value="Unassembled WGS sequence"/>
</dbReference>
<dbReference type="PANTHER" id="PTHR36180:SF2">
    <property type="entry name" value="BRO FAMILY PROTEIN"/>
    <property type="match status" value="1"/>
</dbReference>
<protein>
    <submittedName>
        <fullName evidence="2">Prophage protein</fullName>
    </submittedName>
</protein>
<evidence type="ECO:0000313" key="2">
    <source>
        <dbReference type="EMBL" id="KRK96562.1"/>
    </source>
</evidence>
<dbReference type="Pfam" id="PF02498">
    <property type="entry name" value="Bro-N"/>
    <property type="match status" value="1"/>
</dbReference>
<accession>A0A0R1LW94</accession>
<dbReference type="GO" id="GO:0003677">
    <property type="term" value="F:DNA binding"/>
    <property type="evidence" value="ECO:0007669"/>
    <property type="project" value="InterPro"/>
</dbReference>
<reference evidence="2 3" key="1">
    <citation type="journal article" date="2015" name="Genome Announc.">
        <title>Expanding the biotechnology potential of lactobacilli through comparative genomics of 213 strains and associated genera.</title>
        <authorList>
            <person name="Sun Z."/>
            <person name="Harris H.M."/>
            <person name="McCann A."/>
            <person name="Guo C."/>
            <person name="Argimon S."/>
            <person name="Zhang W."/>
            <person name="Yang X."/>
            <person name="Jeffery I.B."/>
            <person name="Cooney J.C."/>
            <person name="Kagawa T.F."/>
            <person name="Liu W."/>
            <person name="Song Y."/>
            <person name="Salvetti E."/>
            <person name="Wrobel A."/>
            <person name="Rasinkangas P."/>
            <person name="Parkhill J."/>
            <person name="Rea M.C."/>
            <person name="O'Sullivan O."/>
            <person name="Ritari J."/>
            <person name="Douillard F.P."/>
            <person name="Paul Ross R."/>
            <person name="Yang R."/>
            <person name="Briner A.E."/>
            <person name="Felis G.E."/>
            <person name="de Vos W.M."/>
            <person name="Barrangou R."/>
            <person name="Klaenhammer T.R."/>
            <person name="Caufield P.W."/>
            <person name="Cui Y."/>
            <person name="Zhang H."/>
            <person name="O'Toole P.W."/>
        </authorList>
    </citation>
    <scope>NUCLEOTIDE SEQUENCE [LARGE SCALE GENOMIC DNA]</scope>
    <source>
        <strain evidence="2 3">DSM 19394</strain>
    </source>
</reference>
<evidence type="ECO:0000313" key="3">
    <source>
        <dbReference type="Proteomes" id="UP000051955"/>
    </source>
</evidence>
<dbReference type="AlphaFoldDB" id="A0A0R1LW94"/>
<gene>
    <name evidence="2" type="ORF">FD25_GL002059</name>
</gene>
<dbReference type="PROSITE" id="PS51750">
    <property type="entry name" value="BRO_N"/>
    <property type="match status" value="1"/>
</dbReference>
<dbReference type="EMBL" id="AZDV01000003">
    <property type="protein sequence ID" value="KRK96562.1"/>
    <property type="molecule type" value="Genomic_DNA"/>
</dbReference>
<comment type="caution">
    <text evidence="2">The sequence shown here is derived from an EMBL/GenBank/DDBJ whole genome shotgun (WGS) entry which is preliminary data.</text>
</comment>
<dbReference type="PANTHER" id="PTHR36180">
    <property type="entry name" value="DNA-BINDING PROTEIN-RELATED-RELATED"/>
    <property type="match status" value="1"/>
</dbReference>
<name>A0A0R1LW94_9LACO</name>
<dbReference type="STRING" id="1423715.FD25_GL002059"/>
<keyword evidence="3" id="KW-1185">Reference proteome</keyword>
<feature type="domain" description="Bro-N" evidence="1">
    <location>
        <begin position="9"/>
        <end position="116"/>
    </location>
</feature>
<evidence type="ECO:0000259" key="1">
    <source>
        <dbReference type="PROSITE" id="PS51750"/>
    </source>
</evidence>
<dbReference type="InterPro" id="IPR003497">
    <property type="entry name" value="BRO_N_domain"/>
</dbReference>
<dbReference type="InterPro" id="IPR005039">
    <property type="entry name" value="Ant_C"/>
</dbReference>
<organism evidence="2 3">
    <name type="scientific">Levilactobacillus acidifarinae DSM 19394 = JCM 15949</name>
    <dbReference type="NCBI Taxonomy" id="1423715"/>
    <lineage>
        <taxon>Bacteria</taxon>
        <taxon>Bacillati</taxon>
        <taxon>Bacillota</taxon>
        <taxon>Bacilli</taxon>
        <taxon>Lactobacillales</taxon>
        <taxon>Lactobacillaceae</taxon>
        <taxon>Levilactobacillus</taxon>
    </lineage>
</organism>
<sequence length="272" mass="31392">MWELRTKEMTQVKKIIPFDFEGNQVRTISGEENPCFVGRDVAAVLGYSRPADAVRKHVDEEDKGVVRMETPGGNQRLVTITESGVYSLILTSKLPSAKRFKHWVTSEVLPAIRKDGAYVTPKTAEEWLNNPDMMIQVLQRYKDDQARIKQLHDENRKLQPKAEYTDRMLSNPGLETTSMIAKNYGYSTIKFNRMLYALGVQYRQGGVWMLYAKYQGEGYTQIEPYEFINHVDKRQVANTMKWTQKGAKFLYDFLKGHGILPKIEQLELEGIE</sequence>
<dbReference type="PATRIC" id="fig|1423715.3.peg.2118"/>